<dbReference type="GO" id="GO:0016020">
    <property type="term" value="C:membrane"/>
    <property type="evidence" value="ECO:0007669"/>
    <property type="project" value="UniProtKB-SubCell"/>
</dbReference>
<dbReference type="GO" id="GO:0048039">
    <property type="term" value="F:ubiquinone binding"/>
    <property type="evidence" value="ECO:0007669"/>
    <property type="project" value="TreeGrafter"/>
</dbReference>
<dbReference type="GO" id="GO:0015990">
    <property type="term" value="P:electron transport coupled proton transport"/>
    <property type="evidence" value="ECO:0007669"/>
    <property type="project" value="TreeGrafter"/>
</dbReference>
<gene>
    <name evidence="9" type="ORF">SAMN05216302_104120</name>
</gene>
<feature type="transmembrane region" description="Helical" evidence="7">
    <location>
        <begin position="374"/>
        <end position="397"/>
    </location>
</feature>
<evidence type="ECO:0000256" key="1">
    <source>
        <dbReference type="ARBA" id="ARBA00004127"/>
    </source>
</evidence>
<evidence type="ECO:0000256" key="7">
    <source>
        <dbReference type="SAM" id="Phobius"/>
    </source>
</evidence>
<sequence length="521" mass="57112">MNIENITLWSETVAIPLLSAITLVPLVAMVLVILVKSSTVALRLGFIGTILTFLLSIYLLMAFDTVGSGIQFYERYQVIGLTYSVGVDGTNILFVLLTAVLSLLALVYTLTTRRVADRTHIACLLGYEAILVGAFVAMNAMQFWFWCFLELIPVVLMTLRAGSGQNRRWVVALLLQHWGSGLFMVLAGFLMLGFGTMVSTDVLSFDWLDLKDSSVKLEYATLIFFLLFFGFAIRMPLFPFHGWLPVLAEQGTVASVGIFLVSLKLGIYAAMRFLVPLLPEVAEQWAWFVVTLGLIGIFYGALLALMQINMRRLLAFAIISQTGLLVIGIFDFNKHGMEGSILLSIAYGLATAGMLFSIGMIYKRTHTAFIPRLGGMYDANAAIAVLFVICALSTMVMPGTPGFDGIHLLLEGTIKGQGWIVSIAILIGNVLAVGLLLRAFQQIFIAAPKRHQGPYKNTLYVSSTQPSPRNEWIIAIVICGILISAGIHTSPWIDIIDQNLQLLNSSYSSIETIKADTLAAQ</sequence>
<evidence type="ECO:0000313" key="10">
    <source>
        <dbReference type="Proteomes" id="UP000199533"/>
    </source>
</evidence>
<dbReference type="AlphaFoldDB" id="A0A1I4FS43"/>
<feature type="transmembrane region" description="Helical" evidence="7">
    <location>
        <begin position="313"/>
        <end position="330"/>
    </location>
</feature>
<dbReference type="PANTHER" id="PTHR43507">
    <property type="entry name" value="NADH-UBIQUINONE OXIDOREDUCTASE CHAIN 4"/>
    <property type="match status" value="1"/>
</dbReference>
<feature type="domain" description="NADH:quinone oxidoreductase/Mrp antiporter transmembrane" evidence="8">
    <location>
        <begin position="145"/>
        <end position="431"/>
    </location>
</feature>
<comment type="similarity">
    <text evidence="2">Belongs to the complex I subunit 4 family.</text>
</comment>
<feature type="transmembrane region" description="Helical" evidence="7">
    <location>
        <begin position="83"/>
        <end position="107"/>
    </location>
</feature>
<feature type="transmembrane region" description="Helical" evidence="7">
    <location>
        <begin position="342"/>
        <end position="362"/>
    </location>
</feature>
<dbReference type="STRING" id="52441.SAMN05216302_104120"/>
<dbReference type="Proteomes" id="UP000199533">
    <property type="component" value="Unassembled WGS sequence"/>
</dbReference>
<evidence type="ECO:0000256" key="3">
    <source>
        <dbReference type="ARBA" id="ARBA00022692"/>
    </source>
</evidence>
<feature type="transmembrane region" description="Helical" evidence="7">
    <location>
        <begin position="252"/>
        <end position="273"/>
    </location>
</feature>
<feature type="transmembrane region" description="Helical" evidence="7">
    <location>
        <begin position="42"/>
        <end position="63"/>
    </location>
</feature>
<dbReference type="PANTHER" id="PTHR43507:SF1">
    <property type="entry name" value="NADH-UBIQUINONE OXIDOREDUCTASE CHAIN 4"/>
    <property type="match status" value="1"/>
</dbReference>
<name>A0A1I4FS43_9PROT</name>
<dbReference type="GO" id="GO:0012505">
    <property type="term" value="C:endomembrane system"/>
    <property type="evidence" value="ECO:0007669"/>
    <property type="project" value="UniProtKB-SubCell"/>
</dbReference>
<feature type="transmembrane region" description="Helical" evidence="7">
    <location>
        <begin position="417"/>
        <end position="440"/>
    </location>
</feature>
<dbReference type="NCBIfam" id="TIGR01972">
    <property type="entry name" value="NDH_I_M"/>
    <property type="match status" value="1"/>
</dbReference>
<evidence type="ECO:0000313" key="9">
    <source>
        <dbReference type="EMBL" id="SFL20413.1"/>
    </source>
</evidence>
<evidence type="ECO:0000256" key="5">
    <source>
        <dbReference type="ARBA" id="ARBA00023136"/>
    </source>
</evidence>
<dbReference type="InterPro" id="IPR003918">
    <property type="entry name" value="NADH_UbQ_OxRdtase"/>
</dbReference>
<feature type="transmembrane region" description="Helical" evidence="7">
    <location>
        <begin position="169"/>
        <end position="199"/>
    </location>
</feature>
<keyword evidence="5 7" id="KW-0472">Membrane</keyword>
<dbReference type="InterPro" id="IPR010227">
    <property type="entry name" value="NADH_Q_OxRdtase_chainM/4"/>
</dbReference>
<evidence type="ECO:0000256" key="2">
    <source>
        <dbReference type="ARBA" id="ARBA00009025"/>
    </source>
</evidence>
<evidence type="ECO:0000256" key="4">
    <source>
        <dbReference type="ARBA" id="ARBA00022989"/>
    </source>
</evidence>
<dbReference type="GO" id="GO:0042773">
    <property type="term" value="P:ATP synthesis coupled electron transport"/>
    <property type="evidence" value="ECO:0007669"/>
    <property type="project" value="InterPro"/>
</dbReference>
<dbReference type="EMBL" id="FOSP01000041">
    <property type="protein sequence ID" value="SFL20413.1"/>
    <property type="molecule type" value="Genomic_DNA"/>
</dbReference>
<evidence type="ECO:0000256" key="6">
    <source>
        <dbReference type="RuleBase" id="RU000320"/>
    </source>
</evidence>
<feature type="transmembrane region" description="Helical" evidence="7">
    <location>
        <begin position="119"/>
        <end position="137"/>
    </location>
</feature>
<reference evidence="10" key="1">
    <citation type="submission" date="2016-10" db="EMBL/GenBank/DDBJ databases">
        <authorList>
            <person name="Varghese N."/>
            <person name="Submissions S."/>
        </authorList>
    </citation>
    <scope>NUCLEOTIDE SEQUENCE [LARGE SCALE GENOMIC DNA]</scope>
    <source>
        <strain evidence="10">Nm69</strain>
    </source>
</reference>
<dbReference type="InterPro" id="IPR001750">
    <property type="entry name" value="ND/Mrp_TM"/>
</dbReference>
<dbReference type="RefSeq" id="WP_090702665.1">
    <property type="nucleotide sequence ID" value="NZ_FOSP01000041.1"/>
</dbReference>
<dbReference type="OrthoDB" id="9768329at2"/>
<dbReference type="GO" id="GO:0008137">
    <property type="term" value="F:NADH dehydrogenase (ubiquinone) activity"/>
    <property type="evidence" value="ECO:0007669"/>
    <property type="project" value="InterPro"/>
</dbReference>
<comment type="subcellular location">
    <subcellularLocation>
        <location evidence="1">Endomembrane system</location>
        <topology evidence="1">Multi-pass membrane protein</topology>
    </subcellularLocation>
    <subcellularLocation>
        <location evidence="6">Membrane</location>
        <topology evidence="6">Multi-pass membrane protein</topology>
    </subcellularLocation>
</comment>
<feature type="transmembrane region" description="Helical" evidence="7">
    <location>
        <begin position="285"/>
        <end position="306"/>
    </location>
</feature>
<dbReference type="GO" id="GO:0003954">
    <property type="term" value="F:NADH dehydrogenase activity"/>
    <property type="evidence" value="ECO:0007669"/>
    <property type="project" value="TreeGrafter"/>
</dbReference>
<protein>
    <submittedName>
        <fullName evidence="9">NADH dehydrogenase subunit M</fullName>
    </submittedName>
</protein>
<feature type="transmembrane region" description="Helical" evidence="7">
    <location>
        <begin position="143"/>
        <end position="162"/>
    </location>
</feature>
<evidence type="ECO:0000259" key="8">
    <source>
        <dbReference type="Pfam" id="PF00361"/>
    </source>
</evidence>
<keyword evidence="3 6" id="KW-0812">Transmembrane</keyword>
<organism evidence="9 10">
    <name type="scientific">Nitrosomonas aestuarii</name>
    <dbReference type="NCBI Taxonomy" id="52441"/>
    <lineage>
        <taxon>Bacteria</taxon>
        <taxon>Pseudomonadati</taxon>
        <taxon>Pseudomonadota</taxon>
        <taxon>Betaproteobacteria</taxon>
        <taxon>Nitrosomonadales</taxon>
        <taxon>Nitrosomonadaceae</taxon>
        <taxon>Nitrosomonas</taxon>
    </lineage>
</organism>
<keyword evidence="4 7" id="KW-1133">Transmembrane helix</keyword>
<proteinExistence type="inferred from homology"/>
<keyword evidence="10" id="KW-1185">Reference proteome</keyword>
<accession>A0A1I4FS43</accession>
<feature type="transmembrane region" description="Helical" evidence="7">
    <location>
        <begin position="12"/>
        <end position="35"/>
    </location>
</feature>
<dbReference type="PRINTS" id="PR01437">
    <property type="entry name" value="NUOXDRDTASE4"/>
</dbReference>
<dbReference type="Pfam" id="PF00361">
    <property type="entry name" value="Proton_antipo_M"/>
    <property type="match status" value="1"/>
</dbReference>
<feature type="transmembrane region" description="Helical" evidence="7">
    <location>
        <begin position="219"/>
        <end position="240"/>
    </location>
</feature>
<feature type="transmembrane region" description="Helical" evidence="7">
    <location>
        <begin position="472"/>
        <end position="493"/>
    </location>
</feature>